<dbReference type="PANTHER" id="PTHR43267">
    <property type="entry name" value="TRNA THREONYLCARBAMOYLADENOSINE DEHYDRATASE"/>
    <property type="match status" value="1"/>
</dbReference>
<dbReference type="SUPFAM" id="SSF69572">
    <property type="entry name" value="Activating enzymes of the ubiquitin-like proteins"/>
    <property type="match status" value="1"/>
</dbReference>
<dbReference type="STRING" id="645991.Sgly_2281"/>
<dbReference type="EMBL" id="CP002547">
    <property type="protein sequence ID" value="ADY56570.1"/>
    <property type="molecule type" value="Genomic_DNA"/>
</dbReference>
<dbReference type="KEGG" id="sgy:Sgly_2281"/>
<evidence type="ECO:0000313" key="3">
    <source>
        <dbReference type="Proteomes" id="UP000007488"/>
    </source>
</evidence>
<name>F0SUC0_SYNGF</name>
<dbReference type="Proteomes" id="UP000007488">
    <property type="component" value="Chromosome"/>
</dbReference>
<keyword evidence="3" id="KW-1185">Reference proteome</keyword>
<organism evidence="2 3">
    <name type="scientific">Syntrophobotulus glycolicus (strain DSM 8271 / FlGlyR)</name>
    <dbReference type="NCBI Taxonomy" id="645991"/>
    <lineage>
        <taxon>Bacteria</taxon>
        <taxon>Bacillati</taxon>
        <taxon>Bacillota</taxon>
        <taxon>Clostridia</taxon>
        <taxon>Eubacteriales</taxon>
        <taxon>Desulfitobacteriaceae</taxon>
        <taxon>Syntrophobotulus</taxon>
    </lineage>
</organism>
<gene>
    <name evidence="2" type="ordered locus">Sgly_2281</name>
</gene>
<protein>
    <submittedName>
        <fullName evidence="2">UBA/THIF-type NAD/FAD binding protein</fullName>
    </submittedName>
</protein>
<accession>F0SUC0</accession>
<dbReference type="Gene3D" id="3.40.50.720">
    <property type="entry name" value="NAD(P)-binding Rossmann-like Domain"/>
    <property type="match status" value="1"/>
</dbReference>
<sequence>MNQYSRNQLLIGEEGQEKIKKASVFVFGIGGVGSFAVEALARSGVGNFKLIDFDDICLTNINRQIHALHSTIGKAKVNVMKDRILDINPRAIVQTYQMFFTEKEAEAIFAEKPDYVVDAIDTVQSKVFLAKECLRRNIPLISSMGTGNRLSAKNFRIADISKTSGCRLAKAVRKLLRKEGIISGLKVVYSPDNPLKPIEDQVSCKNHCICPNGDAHCAMKNQIPGSISFVPSVAGLLMAGEVINDLLSEND</sequence>
<dbReference type="HOGENOM" id="CLU_013325_4_1_9"/>
<evidence type="ECO:0000313" key="2">
    <source>
        <dbReference type="EMBL" id="ADY56570.1"/>
    </source>
</evidence>
<dbReference type="InterPro" id="IPR045886">
    <property type="entry name" value="ThiF/MoeB/HesA"/>
</dbReference>
<dbReference type="AlphaFoldDB" id="F0SUC0"/>
<dbReference type="GO" id="GO:0061503">
    <property type="term" value="F:tRNA threonylcarbamoyladenosine dehydratase"/>
    <property type="evidence" value="ECO:0007669"/>
    <property type="project" value="TreeGrafter"/>
</dbReference>
<dbReference type="eggNOG" id="COG1179">
    <property type="taxonomic scope" value="Bacteria"/>
</dbReference>
<reference evidence="3" key="2">
    <citation type="submission" date="2011-02" db="EMBL/GenBank/DDBJ databases">
        <title>The complete genome of Syntrophobotulus glycolicus DSM 8271.</title>
        <authorList>
            <person name="Lucas S."/>
            <person name="Copeland A."/>
            <person name="Lapidus A."/>
            <person name="Bruce D."/>
            <person name="Goodwin L."/>
            <person name="Pitluck S."/>
            <person name="Kyrpides N."/>
            <person name="Mavromatis K."/>
            <person name="Pagani I."/>
            <person name="Ivanova N."/>
            <person name="Mikhailova N."/>
            <person name="Chertkov O."/>
            <person name="Held B."/>
            <person name="Detter J.C."/>
            <person name="Tapia R."/>
            <person name="Han C."/>
            <person name="Land M."/>
            <person name="Hauser L."/>
            <person name="Markowitz V."/>
            <person name="Cheng J.-F."/>
            <person name="Hugenholtz P."/>
            <person name="Woyke T."/>
            <person name="Wu D."/>
            <person name="Spring S."/>
            <person name="Schroeder M."/>
            <person name="Brambilla E."/>
            <person name="Klenk H.-P."/>
            <person name="Eisen J.A."/>
        </authorList>
    </citation>
    <scope>NUCLEOTIDE SEQUENCE [LARGE SCALE GENOMIC DNA]</scope>
    <source>
        <strain evidence="3">DSM 8271 / FlGlyR</strain>
    </source>
</reference>
<dbReference type="InterPro" id="IPR035985">
    <property type="entry name" value="Ubiquitin-activating_enz"/>
</dbReference>
<dbReference type="Pfam" id="PF00899">
    <property type="entry name" value="ThiF"/>
    <property type="match status" value="1"/>
</dbReference>
<dbReference type="FunFam" id="3.40.50.720:FF:000141">
    <property type="entry name" value="tRNA threonylcarbamoyladenosine dehydratase"/>
    <property type="match status" value="1"/>
</dbReference>
<dbReference type="PANTHER" id="PTHR43267:SF1">
    <property type="entry name" value="TRNA THREONYLCARBAMOYLADENOSINE DEHYDRATASE"/>
    <property type="match status" value="1"/>
</dbReference>
<reference evidence="2 3" key="1">
    <citation type="journal article" date="2011" name="Stand. Genomic Sci.">
        <title>Complete genome sequence of Syntrophobotulus glycolicus type strain (FlGlyR).</title>
        <authorList>
            <person name="Han C."/>
            <person name="Mwirichia R."/>
            <person name="Chertkov O."/>
            <person name="Held B."/>
            <person name="Lapidus A."/>
            <person name="Nolan M."/>
            <person name="Lucas S."/>
            <person name="Hammon N."/>
            <person name="Deshpande S."/>
            <person name="Cheng J.F."/>
            <person name="Tapia R."/>
            <person name="Goodwin L."/>
            <person name="Pitluck S."/>
            <person name="Huntemann M."/>
            <person name="Liolios K."/>
            <person name="Ivanova N."/>
            <person name="Pagani I."/>
            <person name="Mavromatis K."/>
            <person name="Ovchinikova G."/>
            <person name="Pati A."/>
            <person name="Chen A."/>
            <person name="Palaniappan K."/>
            <person name="Land M."/>
            <person name="Hauser L."/>
            <person name="Brambilla E.M."/>
            <person name="Rohde M."/>
            <person name="Spring S."/>
            <person name="Sikorski J."/>
            <person name="Goker M."/>
            <person name="Woyke T."/>
            <person name="Bristow J."/>
            <person name="Eisen J.A."/>
            <person name="Markowitz V."/>
            <person name="Hugenholtz P."/>
            <person name="Kyrpides N.C."/>
            <person name="Klenk H.P."/>
            <person name="Detter J.C."/>
        </authorList>
    </citation>
    <scope>NUCLEOTIDE SEQUENCE [LARGE SCALE GENOMIC DNA]</scope>
    <source>
        <strain evidence="3">DSM 8271 / FlGlyR</strain>
    </source>
</reference>
<dbReference type="InterPro" id="IPR000594">
    <property type="entry name" value="ThiF_NAD_FAD-bd"/>
</dbReference>
<dbReference type="GO" id="GO:0061504">
    <property type="term" value="P:cyclic threonylcarbamoyladenosine biosynthetic process"/>
    <property type="evidence" value="ECO:0007669"/>
    <property type="project" value="TreeGrafter"/>
</dbReference>
<dbReference type="GO" id="GO:0008641">
    <property type="term" value="F:ubiquitin-like modifier activating enzyme activity"/>
    <property type="evidence" value="ECO:0007669"/>
    <property type="project" value="InterPro"/>
</dbReference>
<evidence type="ECO:0000259" key="1">
    <source>
        <dbReference type="Pfam" id="PF00899"/>
    </source>
</evidence>
<proteinExistence type="predicted"/>
<feature type="domain" description="THIF-type NAD/FAD binding fold" evidence="1">
    <location>
        <begin position="4"/>
        <end position="247"/>
    </location>
</feature>
<dbReference type="RefSeq" id="WP_013625435.1">
    <property type="nucleotide sequence ID" value="NC_015172.1"/>
</dbReference>
<dbReference type="CDD" id="cd00755">
    <property type="entry name" value="YgdL_like"/>
    <property type="match status" value="1"/>
</dbReference>
<dbReference type="OrthoDB" id="9804150at2"/>